<dbReference type="GeneID" id="20317334"/>
<sequence length="381" mass="44092">MVEDASCWGCKEYNRRVKWNTGFTDRIVVVANCLCQYECGPCDKPSFQQLHYRKRLDLLFMMAWQQAALCFTWYDIRGIAICFTDSDLRQTYFPFEPELHKPWQIHAFAYQSGINWNTTSTKNRGLQTFSKTVYPPHDILLCQREALSKGLDDFQRLFHYWLSFLIFFKISLHNPSPQGSRSKRFDHGGHAFKQNSAAVSGWSRFVSTDYPVLHRLTPKQELQSSHIEAGIDVYFMSDPHNGLAIFACLPRCTNDRSHSFLDQRHVILPFPTGMGDLTTSMFKIGSCYTVSVPNCHDTRRQHKGWEPGSLIMLRLEKSKCRDGVRTTDLLHRLDLLMERNINEKFPDALALRMTCEIPASIRATVAWSLSFNPWTKLPITT</sequence>
<reference evidence="1 2" key="1">
    <citation type="submission" date="2013-11" db="EMBL/GenBank/DDBJ databases">
        <title>Opisthorchis viverrini - life in the bile duct.</title>
        <authorList>
            <person name="Young N.D."/>
            <person name="Nagarajan N."/>
            <person name="Lin S.J."/>
            <person name="Korhonen P.K."/>
            <person name="Jex A.R."/>
            <person name="Hall R.S."/>
            <person name="Safavi-Hemami H."/>
            <person name="Kaewkong W."/>
            <person name="Bertrand D."/>
            <person name="Gao S."/>
            <person name="Seet Q."/>
            <person name="Wongkham S."/>
            <person name="Teh B.T."/>
            <person name="Wongkham C."/>
            <person name="Intapan P.M."/>
            <person name="Maleewong W."/>
            <person name="Yang X."/>
            <person name="Hu M."/>
            <person name="Wang Z."/>
            <person name="Hofmann A."/>
            <person name="Sternberg P.W."/>
            <person name="Tan P."/>
            <person name="Wang J."/>
            <person name="Gasser R.B."/>
        </authorList>
    </citation>
    <scope>NUCLEOTIDE SEQUENCE [LARGE SCALE GENOMIC DNA]</scope>
</reference>
<dbReference type="RefSeq" id="XP_009165824.1">
    <property type="nucleotide sequence ID" value="XM_009167560.1"/>
</dbReference>
<dbReference type="Proteomes" id="UP000054324">
    <property type="component" value="Unassembled WGS sequence"/>
</dbReference>
<evidence type="ECO:0000313" key="1">
    <source>
        <dbReference type="EMBL" id="KER30412.1"/>
    </source>
</evidence>
<dbReference type="AlphaFoldDB" id="A0A074ZWW2"/>
<name>A0A074ZWW2_OPIVI</name>
<protein>
    <submittedName>
        <fullName evidence="1">Uncharacterized protein</fullName>
    </submittedName>
</protein>
<keyword evidence="2" id="KW-1185">Reference proteome</keyword>
<dbReference type="EMBL" id="KL596661">
    <property type="protein sequence ID" value="KER30412.1"/>
    <property type="molecule type" value="Genomic_DNA"/>
</dbReference>
<evidence type="ECO:0000313" key="2">
    <source>
        <dbReference type="Proteomes" id="UP000054324"/>
    </source>
</evidence>
<proteinExistence type="predicted"/>
<dbReference type="CTD" id="20317334"/>
<accession>A0A074ZWW2</accession>
<dbReference type="KEGG" id="ovi:T265_03147"/>
<gene>
    <name evidence="1" type="ORF">T265_03147</name>
</gene>
<organism evidence="1 2">
    <name type="scientific">Opisthorchis viverrini</name>
    <name type="common">Southeast Asian liver fluke</name>
    <dbReference type="NCBI Taxonomy" id="6198"/>
    <lineage>
        <taxon>Eukaryota</taxon>
        <taxon>Metazoa</taxon>
        <taxon>Spiralia</taxon>
        <taxon>Lophotrochozoa</taxon>
        <taxon>Platyhelminthes</taxon>
        <taxon>Trematoda</taxon>
        <taxon>Digenea</taxon>
        <taxon>Opisthorchiida</taxon>
        <taxon>Opisthorchiata</taxon>
        <taxon>Opisthorchiidae</taxon>
        <taxon>Opisthorchis</taxon>
    </lineage>
</organism>